<dbReference type="Pfam" id="PF00528">
    <property type="entry name" value="BPD_transp_1"/>
    <property type="match status" value="1"/>
</dbReference>
<feature type="transmembrane region" description="Helical" evidence="9">
    <location>
        <begin position="292"/>
        <end position="310"/>
    </location>
</feature>
<name>A0A2S7F9N8_CLOBU</name>
<dbReference type="PANTHER" id="PTHR47314:SF1">
    <property type="entry name" value="MALTOSE_MALTODEXTRIN TRANSPORT SYSTEM PERMEASE PROTEIN MALF"/>
    <property type="match status" value="1"/>
</dbReference>
<evidence type="ECO:0000256" key="9">
    <source>
        <dbReference type="RuleBase" id="RU363032"/>
    </source>
</evidence>
<dbReference type="Gene3D" id="1.10.3720.10">
    <property type="entry name" value="MetI-like"/>
    <property type="match status" value="1"/>
</dbReference>
<comment type="caution">
    <text evidence="12">The sequence shown here is derived from an EMBL/GenBank/DDBJ whole genome shotgun (WGS) entry which is preliminary data.</text>
</comment>
<evidence type="ECO:0000256" key="8">
    <source>
        <dbReference type="ARBA" id="ARBA00023136"/>
    </source>
</evidence>
<sequence>MAEKKQNSKIEFYTEYTVKNAIRNGDLYTKLSMFILGAGNFARKEFVKGTLFLLSEIVFIFEMIASGCGALYMLKSLGTNVTGEVFNEKTQVYEYVQGDNSMLILLYGVITIFAIMGFVIIWRANIKSAYKSQLKKERNEHIPTFKEEMTTYLDECLHKTLLFFPVMSLIIFTVMPLVYMAAMAFTNYDRDHQPPGNLFGWVGLMNFKELLSFSGELGTTFWHVLGWTLVWAVFATFTNYILGIILAMVINRKATKFKSFWRFSFVLSVAVPQFVSLLVMSTMLQPEGAVNVLLRNIGLIAPGTSLPFLTNVTWARVAVIIVNIWVGVPFTLLTMTGILQNIPEELYEAAKVDGANSVVRFIHITLPYMLFVTAPSLISAFIGNINNFNVIYLFTGGLPATLDYYKMSAGKTDLLVTWLFKLTIENKDYNLGAVISIIIFLISAVSALFVYKRTNSYKNEEGFQ</sequence>
<comment type="function">
    <text evidence="10">Part of the ABC transporter complex MalEFGK involved in maltose/maltodextrin import. Probably responsible for the translocation of the substrate across the membrane.</text>
</comment>
<dbReference type="RefSeq" id="WP_027636514.1">
    <property type="nucleotide sequence ID" value="NZ_CANCWB010000001.1"/>
</dbReference>
<evidence type="ECO:0000256" key="6">
    <source>
        <dbReference type="ARBA" id="ARBA00022692"/>
    </source>
</evidence>
<evidence type="ECO:0000256" key="4">
    <source>
        <dbReference type="ARBA" id="ARBA00022475"/>
    </source>
</evidence>
<organism evidence="12 13">
    <name type="scientific">Clostridium butyricum</name>
    <dbReference type="NCBI Taxonomy" id="1492"/>
    <lineage>
        <taxon>Bacteria</taxon>
        <taxon>Bacillati</taxon>
        <taxon>Bacillota</taxon>
        <taxon>Clostridia</taxon>
        <taxon>Eubacteriales</taxon>
        <taxon>Clostridiaceae</taxon>
        <taxon>Clostridium</taxon>
    </lineage>
</organism>
<feature type="transmembrane region" description="Helical" evidence="9">
    <location>
        <begin position="390"/>
        <end position="409"/>
    </location>
</feature>
<evidence type="ECO:0000259" key="11">
    <source>
        <dbReference type="PROSITE" id="PS50928"/>
    </source>
</evidence>
<dbReference type="PROSITE" id="PS50928">
    <property type="entry name" value="ABC_TM1"/>
    <property type="match status" value="1"/>
</dbReference>
<keyword evidence="5 10" id="KW-0762">Sugar transport</keyword>
<dbReference type="SUPFAM" id="SSF161098">
    <property type="entry name" value="MetI-like"/>
    <property type="match status" value="1"/>
</dbReference>
<protein>
    <recommendedName>
        <fullName evidence="10">Maltose/maltodextrin transport system permease protein</fullName>
    </recommendedName>
</protein>
<dbReference type="CDD" id="cd06261">
    <property type="entry name" value="TM_PBP2"/>
    <property type="match status" value="1"/>
</dbReference>
<feature type="transmembrane region" description="Helical" evidence="9">
    <location>
        <begin position="260"/>
        <end position="280"/>
    </location>
</feature>
<dbReference type="AlphaFoldDB" id="A0A2S7F9N8"/>
<evidence type="ECO:0000256" key="5">
    <source>
        <dbReference type="ARBA" id="ARBA00022597"/>
    </source>
</evidence>
<evidence type="ECO:0000256" key="2">
    <source>
        <dbReference type="ARBA" id="ARBA00009047"/>
    </source>
</evidence>
<feature type="transmembrane region" description="Helical" evidence="9">
    <location>
        <begin position="429"/>
        <end position="451"/>
    </location>
</feature>
<evidence type="ECO:0000256" key="3">
    <source>
        <dbReference type="ARBA" id="ARBA00022448"/>
    </source>
</evidence>
<dbReference type="GO" id="GO:0042956">
    <property type="term" value="P:maltodextrin transmembrane transport"/>
    <property type="evidence" value="ECO:0007669"/>
    <property type="project" value="TreeGrafter"/>
</dbReference>
<evidence type="ECO:0000313" key="13">
    <source>
        <dbReference type="Proteomes" id="UP000238081"/>
    </source>
</evidence>
<dbReference type="Proteomes" id="UP000238081">
    <property type="component" value="Unassembled WGS sequence"/>
</dbReference>
<comment type="subcellular location">
    <subcellularLocation>
        <location evidence="1 9">Cell membrane</location>
        <topology evidence="1 9">Multi-pass membrane protein</topology>
    </subcellularLocation>
</comment>
<feature type="domain" description="ABC transmembrane type-1" evidence="11">
    <location>
        <begin position="225"/>
        <end position="450"/>
    </location>
</feature>
<evidence type="ECO:0000256" key="1">
    <source>
        <dbReference type="ARBA" id="ARBA00004651"/>
    </source>
</evidence>
<feature type="transmembrane region" description="Helical" evidence="9">
    <location>
        <begin position="104"/>
        <end position="126"/>
    </location>
</feature>
<feature type="transmembrane region" description="Helical" evidence="9">
    <location>
        <begin position="51"/>
        <end position="74"/>
    </location>
</feature>
<dbReference type="EMBL" id="LRDH01000110">
    <property type="protein sequence ID" value="PPV14254.1"/>
    <property type="molecule type" value="Genomic_DNA"/>
</dbReference>
<keyword evidence="8 9" id="KW-0472">Membrane</keyword>
<keyword evidence="7 9" id="KW-1133">Transmembrane helix</keyword>
<keyword evidence="3 9" id="KW-0813">Transport</keyword>
<dbReference type="SUPFAM" id="SSF160964">
    <property type="entry name" value="MalF N-terminal region-like"/>
    <property type="match status" value="1"/>
</dbReference>
<dbReference type="GO" id="GO:0015423">
    <property type="term" value="F:ABC-type maltose transporter activity"/>
    <property type="evidence" value="ECO:0007669"/>
    <property type="project" value="TreeGrafter"/>
</dbReference>
<feature type="transmembrane region" description="Helical" evidence="9">
    <location>
        <begin position="317"/>
        <end position="338"/>
    </location>
</feature>
<comment type="similarity">
    <text evidence="2 10">Belongs to the binding-protein-dependent transport system permease family. MalFG subfamily.</text>
</comment>
<dbReference type="GO" id="GO:1990060">
    <property type="term" value="C:maltose transport complex"/>
    <property type="evidence" value="ECO:0007669"/>
    <property type="project" value="TreeGrafter"/>
</dbReference>
<evidence type="ECO:0000313" key="12">
    <source>
        <dbReference type="EMBL" id="PPV14254.1"/>
    </source>
</evidence>
<accession>A0A2S7F9N8</accession>
<dbReference type="InterPro" id="IPR035906">
    <property type="entry name" value="MetI-like_sf"/>
</dbReference>
<reference evidence="12 13" key="1">
    <citation type="submission" date="2016-01" db="EMBL/GenBank/DDBJ databases">
        <title>Characterization of the Clostridium difficile lineages that are prevalent in Hong Kong and China.</title>
        <authorList>
            <person name="Kwok J.S.-L."/>
            <person name="Lam W.-Y."/>
            <person name="Ip M."/>
            <person name="Chan T.-F."/>
            <person name="Hawkey P.M."/>
            <person name="Tsui S.K.-W."/>
        </authorList>
    </citation>
    <scope>NUCLEOTIDE SEQUENCE [LARGE SCALE GENOMIC DNA]</scope>
    <source>
        <strain evidence="12 13">300064</strain>
    </source>
</reference>
<keyword evidence="4 10" id="KW-1003">Cell membrane</keyword>
<feature type="transmembrane region" description="Helical" evidence="9">
    <location>
        <begin position="224"/>
        <end position="248"/>
    </location>
</feature>
<feature type="transmembrane region" description="Helical" evidence="9">
    <location>
        <begin position="358"/>
        <end position="378"/>
    </location>
</feature>
<dbReference type="InterPro" id="IPR000515">
    <property type="entry name" value="MetI-like"/>
</dbReference>
<keyword evidence="6 9" id="KW-0812">Transmembrane</keyword>
<evidence type="ECO:0000256" key="10">
    <source>
        <dbReference type="RuleBase" id="RU367050"/>
    </source>
</evidence>
<proteinExistence type="inferred from homology"/>
<evidence type="ECO:0000256" key="7">
    <source>
        <dbReference type="ARBA" id="ARBA00022989"/>
    </source>
</evidence>
<gene>
    <name evidence="12" type="ORF">AWN73_14305</name>
</gene>
<feature type="transmembrane region" description="Helical" evidence="9">
    <location>
        <begin position="161"/>
        <end position="185"/>
    </location>
</feature>
<dbReference type="PANTHER" id="PTHR47314">
    <property type="entry name" value="MALTOSE/MALTODEXTRIN TRANSPORT SYSTEM PERMEASE PROTEIN MALF"/>
    <property type="match status" value="1"/>
</dbReference>